<keyword evidence="5" id="KW-0812">Transmembrane</keyword>
<comment type="caution">
    <text evidence="6">The sequence shown here is derived from an EMBL/GenBank/DDBJ whole genome shotgun (WGS) entry which is preliminary data.</text>
</comment>
<keyword evidence="3" id="KW-0964">Secreted</keyword>
<organism evidence="6 7">
    <name type="scientific">Canavalia gladiata</name>
    <name type="common">Sword bean</name>
    <name type="synonym">Dolichos gladiatus</name>
    <dbReference type="NCBI Taxonomy" id="3824"/>
    <lineage>
        <taxon>Eukaryota</taxon>
        <taxon>Viridiplantae</taxon>
        <taxon>Streptophyta</taxon>
        <taxon>Embryophyta</taxon>
        <taxon>Tracheophyta</taxon>
        <taxon>Spermatophyta</taxon>
        <taxon>Magnoliopsida</taxon>
        <taxon>eudicotyledons</taxon>
        <taxon>Gunneridae</taxon>
        <taxon>Pentapetalae</taxon>
        <taxon>rosids</taxon>
        <taxon>fabids</taxon>
        <taxon>Fabales</taxon>
        <taxon>Fabaceae</taxon>
        <taxon>Papilionoideae</taxon>
        <taxon>50 kb inversion clade</taxon>
        <taxon>NPAAA clade</taxon>
        <taxon>indigoferoid/millettioid clade</taxon>
        <taxon>Phaseoleae</taxon>
        <taxon>Canavalia</taxon>
    </lineage>
</organism>
<keyword evidence="7" id="KW-1185">Reference proteome</keyword>
<evidence type="ECO:0000313" key="6">
    <source>
        <dbReference type="EMBL" id="KAK7343985.1"/>
    </source>
</evidence>
<protein>
    <recommendedName>
        <fullName evidence="8">Ripening-related protein grip22</fullName>
    </recommendedName>
</protein>
<dbReference type="CDD" id="cd22270">
    <property type="entry name" value="DPBB_kiwellin-like"/>
    <property type="match status" value="1"/>
</dbReference>
<comment type="subcellular location">
    <subcellularLocation>
        <location evidence="1">Secreted</location>
    </subcellularLocation>
</comment>
<evidence type="ECO:0000256" key="4">
    <source>
        <dbReference type="ARBA" id="ARBA00022729"/>
    </source>
</evidence>
<gene>
    <name evidence="6" type="ORF">VNO77_13157</name>
</gene>
<dbReference type="PANTHER" id="PTHR33191">
    <property type="entry name" value="RIPENING-RELATED PROTEIN 2-RELATED"/>
    <property type="match status" value="1"/>
</dbReference>
<keyword evidence="4" id="KW-0732">Signal</keyword>
<evidence type="ECO:0000256" key="5">
    <source>
        <dbReference type="SAM" id="Phobius"/>
    </source>
</evidence>
<dbReference type="Gene3D" id="2.40.40.10">
    <property type="entry name" value="RlpA-like domain"/>
    <property type="match status" value="1"/>
</dbReference>
<dbReference type="AlphaFoldDB" id="A0AAN9QN78"/>
<keyword evidence="5" id="KW-0472">Membrane</keyword>
<evidence type="ECO:0000256" key="2">
    <source>
        <dbReference type="ARBA" id="ARBA00005592"/>
    </source>
</evidence>
<dbReference type="SUPFAM" id="SSF50685">
    <property type="entry name" value="Barwin-like endoglucanases"/>
    <property type="match status" value="1"/>
</dbReference>
<name>A0AAN9QN78_CANGL</name>
<dbReference type="Pfam" id="PF24300">
    <property type="entry name" value="KWL1"/>
    <property type="match status" value="1"/>
</dbReference>
<proteinExistence type="inferred from homology"/>
<dbReference type="InterPro" id="IPR039271">
    <property type="entry name" value="Kiwellin-like"/>
</dbReference>
<dbReference type="GO" id="GO:0005576">
    <property type="term" value="C:extracellular region"/>
    <property type="evidence" value="ECO:0007669"/>
    <property type="project" value="UniProtKB-SubCell"/>
</dbReference>
<evidence type="ECO:0000256" key="3">
    <source>
        <dbReference type="ARBA" id="ARBA00022525"/>
    </source>
</evidence>
<evidence type="ECO:0000256" key="1">
    <source>
        <dbReference type="ARBA" id="ARBA00004613"/>
    </source>
</evidence>
<reference evidence="6 7" key="1">
    <citation type="submission" date="2024-01" db="EMBL/GenBank/DDBJ databases">
        <title>The genomes of 5 underutilized Papilionoideae crops provide insights into root nodulation and disease resistanc.</title>
        <authorList>
            <person name="Jiang F."/>
        </authorList>
    </citation>
    <scope>NUCLEOTIDE SEQUENCE [LARGE SCALE GENOMIC DNA]</scope>
    <source>
        <strain evidence="6">LVBAO_FW01</strain>
        <tissue evidence="6">Leaves</tissue>
    </source>
</reference>
<dbReference type="InterPro" id="IPR036908">
    <property type="entry name" value="RlpA-like_sf"/>
</dbReference>
<dbReference type="PANTHER" id="PTHR33191:SF9">
    <property type="entry name" value="RIPENING-RELATED PROTEIN 2-RELATED"/>
    <property type="match status" value="1"/>
</dbReference>
<evidence type="ECO:0000313" key="7">
    <source>
        <dbReference type="Proteomes" id="UP001367508"/>
    </source>
</evidence>
<evidence type="ECO:0008006" key="8">
    <source>
        <dbReference type="Google" id="ProtNLM"/>
    </source>
</evidence>
<dbReference type="EMBL" id="JAYMYQ010000003">
    <property type="protein sequence ID" value="KAK7343985.1"/>
    <property type="molecule type" value="Genomic_DNA"/>
</dbReference>
<feature type="transmembrane region" description="Helical" evidence="5">
    <location>
        <begin position="6"/>
        <end position="25"/>
    </location>
</feature>
<keyword evidence="5" id="KW-1133">Transmembrane helix</keyword>
<comment type="similarity">
    <text evidence="2">Belongs to the kiwellin family.</text>
</comment>
<accession>A0AAN9QN78</accession>
<sequence length="159" mass="17318">MANTRVLMIFCGLILNVMVILLSYFPNAAFSKSHHNHHSRSHHFHSPEINPSGTHGILTVNNFAHGGDGGGPSECDGKFHPLPARVVALSTGWYAEGARCGKLIRIKAKNGRSTVANVVDECDSKRGCKSNIVDASKSVWNDLRLDIDKGEVPVTWTMV</sequence>
<dbReference type="Proteomes" id="UP001367508">
    <property type="component" value="Unassembled WGS sequence"/>
</dbReference>